<dbReference type="PANTHER" id="PTHR43333:SF1">
    <property type="entry name" value="D-ISOMER SPECIFIC 2-HYDROXYACID DEHYDROGENASE NAD-BINDING DOMAIN-CONTAINING PROTEIN"/>
    <property type="match status" value="1"/>
</dbReference>
<feature type="domain" description="D-isomer specific 2-hydroxyacid dehydrogenase NAD-binding" evidence="3">
    <location>
        <begin position="118"/>
        <end position="292"/>
    </location>
</feature>
<keyword evidence="5" id="KW-1185">Reference proteome</keyword>
<dbReference type="Proteomes" id="UP000234331">
    <property type="component" value="Unassembled WGS sequence"/>
</dbReference>
<dbReference type="SUPFAM" id="SSF51735">
    <property type="entry name" value="NAD(P)-binding Rossmann-fold domains"/>
    <property type="match status" value="1"/>
</dbReference>
<evidence type="ECO:0000313" key="5">
    <source>
        <dbReference type="Proteomes" id="UP000234331"/>
    </source>
</evidence>
<dbReference type="GO" id="GO:0016616">
    <property type="term" value="F:oxidoreductase activity, acting on the CH-OH group of donors, NAD or NADP as acceptor"/>
    <property type="evidence" value="ECO:0007669"/>
    <property type="project" value="InterPro"/>
</dbReference>
<dbReference type="CDD" id="cd05300">
    <property type="entry name" value="2-Hacid_dh_1"/>
    <property type="match status" value="1"/>
</dbReference>
<evidence type="ECO:0000313" key="4">
    <source>
        <dbReference type="EMBL" id="SNQ51639.1"/>
    </source>
</evidence>
<dbReference type="EC" id="1.1.1.-" evidence="4"/>
<dbReference type="PANTHER" id="PTHR43333">
    <property type="entry name" value="2-HACID_DH_C DOMAIN-CONTAINING PROTEIN"/>
    <property type="match status" value="1"/>
</dbReference>
<evidence type="ECO:0000259" key="3">
    <source>
        <dbReference type="Pfam" id="PF02826"/>
    </source>
</evidence>
<dbReference type="Pfam" id="PF02826">
    <property type="entry name" value="2-Hacid_dh_C"/>
    <property type="match status" value="1"/>
</dbReference>
<proteinExistence type="predicted"/>
<organism evidence="4 5">
    <name type="scientific">Frankia canadensis</name>
    <dbReference type="NCBI Taxonomy" id="1836972"/>
    <lineage>
        <taxon>Bacteria</taxon>
        <taxon>Bacillati</taxon>
        <taxon>Actinomycetota</taxon>
        <taxon>Actinomycetes</taxon>
        <taxon>Frankiales</taxon>
        <taxon>Frankiaceae</taxon>
        <taxon>Frankia</taxon>
    </lineage>
</organism>
<dbReference type="GO" id="GO:0051287">
    <property type="term" value="F:NAD binding"/>
    <property type="evidence" value="ECO:0007669"/>
    <property type="project" value="InterPro"/>
</dbReference>
<keyword evidence="2" id="KW-0520">NAD</keyword>
<keyword evidence="1 4" id="KW-0560">Oxidoreductase</keyword>
<dbReference type="PROSITE" id="PS00671">
    <property type="entry name" value="D_2_HYDROXYACID_DH_3"/>
    <property type="match status" value="1"/>
</dbReference>
<dbReference type="SUPFAM" id="SSF52283">
    <property type="entry name" value="Formate/glycerate dehydrogenase catalytic domain-like"/>
    <property type="match status" value="1"/>
</dbReference>
<dbReference type="Gene3D" id="3.40.50.720">
    <property type="entry name" value="NAD(P)-binding Rossmann-like Domain"/>
    <property type="match status" value="2"/>
</dbReference>
<dbReference type="EMBL" id="FZMO01000544">
    <property type="protein sequence ID" value="SNQ51639.1"/>
    <property type="molecule type" value="Genomic_DNA"/>
</dbReference>
<dbReference type="InterPro" id="IPR036291">
    <property type="entry name" value="NAD(P)-bd_dom_sf"/>
</dbReference>
<dbReference type="InterPro" id="IPR029753">
    <property type="entry name" value="D-isomer_DH_CS"/>
</dbReference>
<evidence type="ECO:0000256" key="2">
    <source>
        <dbReference type="ARBA" id="ARBA00023027"/>
    </source>
</evidence>
<evidence type="ECO:0000256" key="1">
    <source>
        <dbReference type="ARBA" id="ARBA00023002"/>
    </source>
</evidence>
<dbReference type="AlphaFoldDB" id="A0A2I2L159"/>
<reference evidence="4 5" key="1">
    <citation type="submission" date="2017-06" db="EMBL/GenBank/DDBJ databases">
        <authorList>
            <person name="Kim H.J."/>
            <person name="Triplett B.A."/>
        </authorList>
    </citation>
    <scope>NUCLEOTIDE SEQUENCE [LARGE SCALE GENOMIC DNA]</scope>
    <source>
        <strain evidence="4">FRACA_ARgP5</strain>
    </source>
</reference>
<gene>
    <name evidence="4" type="ORF">FRACA_770022</name>
</gene>
<sequence>MTAPVPPARPDPPARPIVAVLCADRRPPGMREVERGADVRYTTADRLAGDLRGADALLVWDFRSSALEAAWPAADALRWTHVASAGVDAVLFPALRDSDVVLTNSRGVFEGPVAEYVLGLVLAFAKDLAGTMAAQRERRWWYREAERVDGATAVIVGTGPIGRAVARTLRAVGMRVEGVGRGGRGHDPDFGVVHGLDALTRRLGHADYVVVAAPLTARTTGLVDAAALAAMKPSARLINVGRGALVVTADLVAALRAGIIAGAALDVFDTEPLPAGSPLWSMPNVLVSPHMAGDVVGHLPMLAALFVDNYGRWRRGLPLRNVVDKYLGYVPVPAAATRD</sequence>
<protein>
    <submittedName>
        <fullName evidence="4">Putative D-isomer specific 2-hydroxyacid dehydrogenase</fullName>
        <ecNumber evidence="4">1.1.1.-</ecNumber>
    </submittedName>
</protein>
<dbReference type="InterPro" id="IPR006140">
    <property type="entry name" value="D-isomer_DH_NAD-bd"/>
</dbReference>
<accession>A0A2I2L159</accession>
<name>A0A2I2L159_9ACTN</name>